<proteinExistence type="inferred from homology"/>
<reference evidence="12" key="1">
    <citation type="submission" date="2014-09" db="EMBL/GenBank/DDBJ databases">
        <authorList>
            <person name="Magalhaes I.L.F."/>
            <person name="Oliveira U."/>
            <person name="Santos F.R."/>
            <person name="Vidigal T.H.D.A."/>
            <person name="Brescovit A.D."/>
            <person name="Santos A.J."/>
        </authorList>
    </citation>
    <scope>NUCLEOTIDE SEQUENCE</scope>
</reference>
<dbReference type="Pfam" id="PF05914">
    <property type="entry name" value="RIB43A"/>
    <property type="match status" value="1"/>
</dbReference>
<evidence type="ECO:0000256" key="4">
    <source>
        <dbReference type="ARBA" id="ARBA00022846"/>
    </source>
</evidence>
<dbReference type="PANTHER" id="PTHR14517:SF6">
    <property type="entry name" value="RE41410P"/>
    <property type="match status" value="1"/>
</dbReference>
<evidence type="ECO:0000256" key="7">
    <source>
        <dbReference type="ARBA" id="ARBA00023212"/>
    </source>
</evidence>
<dbReference type="EMBL" id="GBRD01014679">
    <property type="protein sequence ID" value="JAG51147.1"/>
    <property type="molecule type" value="Transcribed_RNA"/>
</dbReference>
<evidence type="ECO:0000256" key="11">
    <source>
        <dbReference type="SAM" id="MobiDB-lite"/>
    </source>
</evidence>
<comment type="similarity">
    <text evidence="2">Belongs to the RIB43A family.</text>
</comment>
<name>A0A0K8SCX7_LYGHE</name>
<evidence type="ECO:0000256" key="3">
    <source>
        <dbReference type="ARBA" id="ARBA00022490"/>
    </source>
</evidence>
<evidence type="ECO:0000256" key="5">
    <source>
        <dbReference type="ARBA" id="ARBA00023054"/>
    </source>
</evidence>
<dbReference type="InterPro" id="IPR008805">
    <property type="entry name" value="RIB43A"/>
</dbReference>
<keyword evidence="3" id="KW-0963">Cytoplasm</keyword>
<evidence type="ECO:0000256" key="2">
    <source>
        <dbReference type="ARBA" id="ARBA00006875"/>
    </source>
</evidence>
<organism evidence="12">
    <name type="scientific">Lygus hesperus</name>
    <name type="common">Western plant bug</name>
    <dbReference type="NCBI Taxonomy" id="30085"/>
    <lineage>
        <taxon>Eukaryota</taxon>
        <taxon>Metazoa</taxon>
        <taxon>Ecdysozoa</taxon>
        <taxon>Arthropoda</taxon>
        <taxon>Hexapoda</taxon>
        <taxon>Insecta</taxon>
        <taxon>Pterygota</taxon>
        <taxon>Neoptera</taxon>
        <taxon>Paraneoptera</taxon>
        <taxon>Hemiptera</taxon>
        <taxon>Heteroptera</taxon>
        <taxon>Panheteroptera</taxon>
        <taxon>Cimicomorpha</taxon>
        <taxon>Miridae</taxon>
        <taxon>Mirini</taxon>
        <taxon>Lygus</taxon>
    </lineage>
</organism>
<keyword evidence="6" id="KW-0969">Cilium</keyword>
<keyword evidence="4" id="KW-0282">Flagellum</keyword>
<feature type="region of interest" description="Disordered" evidence="11">
    <location>
        <begin position="1"/>
        <end position="22"/>
    </location>
</feature>
<dbReference type="PANTHER" id="PTHR14517">
    <property type="entry name" value="RIB43A-RELATED"/>
    <property type="match status" value="1"/>
</dbReference>
<accession>A0A0K8SCX7</accession>
<keyword evidence="8" id="KW-0966">Cell projection</keyword>
<evidence type="ECO:0000256" key="6">
    <source>
        <dbReference type="ARBA" id="ARBA00023069"/>
    </source>
</evidence>
<comment type="subunit">
    <text evidence="9">Microtubule inner protein component of sperm flagellar doublet microtubules.</text>
</comment>
<evidence type="ECO:0000256" key="9">
    <source>
        <dbReference type="ARBA" id="ARBA00046435"/>
    </source>
</evidence>
<protein>
    <recommendedName>
        <fullName evidence="13">RIB43A-like with coiled-coils protein 2</fullName>
    </recommendedName>
</protein>
<evidence type="ECO:0000313" key="12">
    <source>
        <dbReference type="EMBL" id="JAG51147.1"/>
    </source>
</evidence>
<feature type="coiled-coil region" evidence="10">
    <location>
        <begin position="42"/>
        <end position="108"/>
    </location>
</feature>
<evidence type="ECO:0008006" key="13">
    <source>
        <dbReference type="Google" id="ProtNLM"/>
    </source>
</evidence>
<keyword evidence="7" id="KW-0206">Cytoskeleton</keyword>
<evidence type="ECO:0000256" key="10">
    <source>
        <dbReference type="SAM" id="Coils"/>
    </source>
</evidence>
<evidence type="ECO:0000256" key="8">
    <source>
        <dbReference type="ARBA" id="ARBA00023273"/>
    </source>
</evidence>
<feature type="compositionally biased region" description="Basic and acidic residues" evidence="11">
    <location>
        <begin position="9"/>
        <end position="22"/>
    </location>
</feature>
<comment type="subcellular location">
    <subcellularLocation>
        <location evidence="1">Cytoplasm</location>
        <location evidence="1">Cytoskeleton</location>
        <location evidence="1">Flagellum axoneme</location>
    </subcellularLocation>
</comment>
<dbReference type="AlphaFoldDB" id="A0A0K8SCX7"/>
<sequence>MQPLMTPQDYKEAAKRERHKQIEEERRKRIFNAKQRLIGIDFEALERQIQEKKERERQEAIEDELWTKKQAQDMMVINAREKQLQEDRQRAIKELNEYRCQFQKWEDRREFDLNDPVSYYTPLNIDPNDQRFGISSLTRFEGQEDYPGSRQKIQLDQQHSWLEQQMIERKQQKCAQKVAEKALEQAEIAEGMRYRALKDLEDQCRQEQIKKTADFNKAWAVKKMQQQFEEMKREIEDVTTHKMNTLTSDMLTENREAAESGLGPGRVNAANYKGMSEAEKTEIKRIQLEQIQENKDRKRKEELEELAWIEYQKNLQQSVRFIDMRLAAESKKRDESTRQVNKNLMEEQKAHRDYLEKYVYTNSCSDEYFKQFNTSTR</sequence>
<keyword evidence="5 10" id="KW-0175">Coiled coil</keyword>
<evidence type="ECO:0000256" key="1">
    <source>
        <dbReference type="ARBA" id="ARBA00004611"/>
    </source>
</evidence>